<keyword evidence="2" id="KW-1185">Reference proteome</keyword>
<sequence length="67" mass="7698">MVDIDNWTVTCKKCGTTYNIPKKGQITILSLEKIKFKKKHKCPTCGYSSFIATLKHYIGYNSYVPSY</sequence>
<dbReference type="Proteomes" id="UP000217784">
    <property type="component" value="Unassembled WGS sequence"/>
</dbReference>
<dbReference type="AlphaFoldDB" id="A0A2A2HAT7"/>
<evidence type="ECO:0000313" key="2">
    <source>
        <dbReference type="Proteomes" id="UP000217784"/>
    </source>
</evidence>
<name>A0A2A2HAT7_METBR</name>
<comment type="caution">
    <text evidence="1">The sequence shown here is derived from an EMBL/GenBank/DDBJ whole genome shotgun (WGS) entry which is preliminary data.</text>
</comment>
<organism evidence="1 2">
    <name type="scientific">Methanobacterium bryantii</name>
    <dbReference type="NCBI Taxonomy" id="2161"/>
    <lineage>
        <taxon>Archaea</taxon>
        <taxon>Methanobacteriati</taxon>
        <taxon>Methanobacteriota</taxon>
        <taxon>Methanomada group</taxon>
        <taxon>Methanobacteria</taxon>
        <taxon>Methanobacteriales</taxon>
        <taxon>Methanobacteriaceae</taxon>
        <taxon>Methanobacterium</taxon>
    </lineage>
</organism>
<dbReference type="RefSeq" id="WP_069582617.1">
    <property type="nucleotide sequence ID" value="NZ_LMVM01000001.1"/>
</dbReference>
<protein>
    <submittedName>
        <fullName evidence="1">Uncharacterized protein</fullName>
    </submittedName>
</protein>
<evidence type="ECO:0000313" key="1">
    <source>
        <dbReference type="EMBL" id="PAV06364.1"/>
    </source>
</evidence>
<proteinExistence type="predicted"/>
<dbReference type="OrthoDB" id="372456at2157"/>
<accession>A0A2A2HAT7</accession>
<reference evidence="1 2" key="1">
    <citation type="journal article" date="2017" name="BMC Genomics">
        <title>Genomic analysis of methanogenic archaea reveals a shift towards energy conservation.</title>
        <authorList>
            <person name="Gilmore S.P."/>
            <person name="Henske J.K."/>
            <person name="Sexton J.A."/>
            <person name="Solomon K.V."/>
            <person name="Seppala S."/>
            <person name="Yoo J.I."/>
            <person name="Huyett L.M."/>
            <person name="Pressman A."/>
            <person name="Cogan J.Z."/>
            <person name="Kivenson V."/>
            <person name="Peng X."/>
            <person name="Tan Y."/>
            <person name="Valentine D.L."/>
            <person name="O'Malley M.A."/>
        </authorList>
    </citation>
    <scope>NUCLEOTIDE SEQUENCE [LARGE SCALE GENOMIC DNA]</scope>
    <source>
        <strain evidence="1 2">M.o.H.</strain>
    </source>
</reference>
<gene>
    <name evidence="1" type="ORF">ASJ80_16220</name>
</gene>
<dbReference type="EMBL" id="LMVM01000001">
    <property type="protein sequence ID" value="PAV06364.1"/>
    <property type="molecule type" value="Genomic_DNA"/>
</dbReference>